<dbReference type="InterPro" id="IPR009003">
    <property type="entry name" value="Peptidase_S1_PA"/>
</dbReference>
<dbReference type="PROSITE" id="PS00134">
    <property type="entry name" value="TRYPSIN_HIS"/>
    <property type="match status" value="1"/>
</dbReference>
<dbReference type="PANTHER" id="PTHR24256">
    <property type="entry name" value="TRYPTASE-RELATED"/>
    <property type="match status" value="1"/>
</dbReference>
<keyword evidence="1" id="KW-1015">Disulfide bond</keyword>
<proteinExistence type="inferred from homology"/>
<comment type="similarity">
    <text evidence="2">Belongs to the peptidase S1 family. CLIP subfamily.</text>
</comment>
<dbReference type="InterPro" id="IPR001254">
    <property type="entry name" value="Trypsin_dom"/>
</dbReference>
<dbReference type="Proteomes" id="UP000466442">
    <property type="component" value="Linkage Group LG12"/>
</dbReference>
<name>A0A8S9X0W3_APOLU</name>
<evidence type="ECO:0000313" key="5">
    <source>
        <dbReference type="Proteomes" id="UP000466442"/>
    </source>
</evidence>
<comment type="caution">
    <text evidence="4">The sequence shown here is derived from an EMBL/GenBank/DDBJ whole genome shotgun (WGS) entry which is preliminary data.</text>
</comment>
<sequence>MLIIWTMFTLEEAKIEPDDNDAVGPQVNITETPWIIAIVGLESFIPPFNGSHQDFDYAFCSGGLIHEQYVLTAAHCYENPNGVYLVAGLDVFEVVDKNKLSNETQIMTVDSWYNHPCYDKFTKPQFDVAVVRGIFSV</sequence>
<evidence type="ECO:0000313" key="4">
    <source>
        <dbReference type="EMBL" id="KAF6202099.1"/>
    </source>
</evidence>
<protein>
    <recommendedName>
        <fullName evidence="3">Peptidase S1 domain-containing protein</fullName>
    </recommendedName>
</protein>
<dbReference type="OrthoDB" id="10051896at2759"/>
<dbReference type="Pfam" id="PF00089">
    <property type="entry name" value="Trypsin"/>
    <property type="match status" value="1"/>
</dbReference>
<dbReference type="InterPro" id="IPR051487">
    <property type="entry name" value="Ser/Thr_Proteases_Immune/Dev"/>
</dbReference>
<reference evidence="4" key="1">
    <citation type="journal article" date="2021" name="Mol. Ecol. Resour.">
        <title>Apolygus lucorum genome provides insights into omnivorousness and mesophyll feeding.</title>
        <authorList>
            <person name="Liu Y."/>
            <person name="Liu H."/>
            <person name="Wang H."/>
            <person name="Huang T."/>
            <person name="Liu B."/>
            <person name="Yang B."/>
            <person name="Yin L."/>
            <person name="Li B."/>
            <person name="Zhang Y."/>
            <person name="Zhang S."/>
            <person name="Jiang F."/>
            <person name="Zhang X."/>
            <person name="Ren Y."/>
            <person name="Wang B."/>
            <person name="Wang S."/>
            <person name="Lu Y."/>
            <person name="Wu K."/>
            <person name="Fan W."/>
            <person name="Wang G."/>
        </authorList>
    </citation>
    <scope>NUCLEOTIDE SEQUENCE</scope>
    <source>
        <strain evidence="4">12Hb</strain>
    </source>
</reference>
<evidence type="ECO:0000256" key="1">
    <source>
        <dbReference type="ARBA" id="ARBA00023157"/>
    </source>
</evidence>
<evidence type="ECO:0000256" key="2">
    <source>
        <dbReference type="ARBA" id="ARBA00024195"/>
    </source>
</evidence>
<dbReference type="AlphaFoldDB" id="A0A8S9X0W3"/>
<accession>A0A8S9X0W3</accession>
<dbReference type="EMBL" id="WIXP02000012">
    <property type="protein sequence ID" value="KAF6202099.1"/>
    <property type="molecule type" value="Genomic_DNA"/>
</dbReference>
<dbReference type="GO" id="GO:0004252">
    <property type="term" value="F:serine-type endopeptidase activity"/>
    <property type="evidence" value="ECO:0007669"/>
    <property type="project" value="InterPro"/>
</dbReference>
<dbReference type="InterPro" id="IPR018114">
    <property type="entry name" value="TRYPSIN_HIS"/>
</dbReference>
<dbReference type="InterPro" id="IPR043504">
    <property type="entry name" value="Peptidase_S1_PA_chymotrypsin"/>
</dbReference>
<dbReference type="GO" id="GO:0006508">
    <property type="term" value="P:proteolysis"/>
    <property type="evidence" value="ECO:0007669"/>
    <property type="project" value="InterPro"/>
</dbReference>
<keyword evidence="5" id="KW-1185">Reference proteome</keyword>
<gene>
    <name evidence="4" type="ORF">GE061_004497</name>
</gene>
<dbReference type="Gene3D" id="2.40.10.10">
    <property type="entry name" value="Trypsin-like serine proteases"/>
    <property type="match status" value="1"/>
</dbReference>
<dbReference type="SUPFAM" id="SSF50494">
    <property type="entry name" value="Trypsin-like serine proteases"/>
    <property type="match status" value="1"/>
</dbReference>
<evidence type="ECO:0000259" key="3">
    <source>
        <dbReference type="Pfam" id="PF00089"/>
    </source>
</evidence>
<organism evidence="4 5">
    <name type="scientific">Apolygus lucorum</name>
    <name type="common">Small green plant bug</name>
    <name type="synonym">Lygocoris lucorum</name>
    <dbReference type="NCBI Taxonomy" id="248454"/>
    <lineage>
        <taxon>Eukaryota</taxon>
        <taxon>Metazoa</taxon>
        <taxon>Ecdysozoa</taxon>
        <taxon>Arthropoda</taxon>
        <taxon>Hexapoda</taxon>
        <taxon>Insecta</taxon>
        <taxon>Pterygota</taxon>
        <taxon>Neoptera</taxon>
        <taxon>Paraneoptera</taxon>
        <taxon>Hemiptera</taxon>
        <taxon>Heteroptera</taxon>
        <taxon>Panheteroptera</taxon>
        <taxon>Cimicomorpha</taxon>
        <taxon>Miridae</taxon>
        <taxon>Mirini</taxon>
        <taxon>Apolygus</taxon>
    </lineage>
</organism>
<feature type="domain" description="Peptidase S1" evidence="3">
    <location>
        <begin position="48"/>
        <end position="132"/>
    </location>
</feature>